<protein>
    <recommendedName>
        <fullName evidence="2">DUF7703 domain-containing protein</fullName>
    </recommendedName>
</protein>
<feature type="transmembrane region" description="Helical" evidence="1">
    <location>
        <begin position="174"/>
        <end position="198"/>
    </location>
</feature>
<evidence type="ECO:0000256" key="1">
    <source>
        <dbReference type="SAM" id="Phobius"/>
    </source>
</evidence>
<reference evidence="3" key="1">
    <citation type="submission" date="2022-10" db="EMBL/GenBank/DDBJ databases">
        <title>Culturing micro-colonial fungi from biological soil crusts in the Mojave desert and describing Neophaeococcomyces mojavensis, and introducing the new genera and species Taxawa tesnikishii.</title>
        <authorList>
            <person name="Kurbessoian T."/>
            <person name="Stajich J.E."/>
        </authorList>
    </citation>
    <scope>NUCLEOTIDE SEQUENCE</scope>
    <source>
        <strain evidence="3">TK_41</strain>
    </source>
</reference>
<feature type="transmembrane region" description="Helical" evidence="1">
    <location>
        <begin position="210"/>
        <end position="231"/>
    </location>
</feature>
<keyword evidence="4" id="KW-1185">Reference proteome</keyword>
<feature type="transmembrane region" description="Helical" evidence="1">
    <location>
        <begin position="135"/>
        <end position="154"/>
    </location>
</feature>
<gene>
    <name evidence="3" type="ORF">H2200_010053</name>
</gene>
<dbReference type="PANTHER" id="PTHR37013">
    <property type="entry name" value="INTEGRAL MEMBRANE PROTEIN (AFU_ORTHOLOGUE AFUA_1G05950)-RELATED"/>
    <property type="match status" value="1"/>
</dbReference>
<keyword evidence="1" id="KW-1133">Transmembrane helix</keyword>
<keyword evidence="1" id="KW-0472">Membrane</keyword>
<dbReference type="Pfam" id="PF24802">
    <property type="entry name" value="DUF7703"/>
    <property type="match status" value="1"/>
</dbReference>
<dbReference type="InterPro" id="IPR056120">
    <property type="entry name" value="DUF7703"/>
</dbReference>
<keyword evidence="1" id="KW-0812">Transmembrane</keyword>
<dbReference type="PANTHER" id="PTHR37013:SF3">
    <property type="entry name" value="INTEGRAL MEMBRANE PROTEIN (AFU_ORTHOLOGUE AFUA_1G05950)"/>
    <property type="match status" value="1"/>
</dbReference>
<feature type="transmembrane region" description="Helical" evidence="1">
    <location>
        <begin position="59"/>
        <end position="80"/>
    </location>
</feature>
<dbReference type="AlphaFoldDB" id="A0AA38X232"/>
<name>A0AA38X232_9EURO</name>
<accession>A0AA38X232</accession>
<dbReference type="EMBL" id="JAPDRK010000016">
    <property type="protein sequence ID" value="KAJ9605396.1"/>
    <property type="molecule type" value="Genomic_DNA"/>
</dbReference>
<evidence type="ECO:0000313" key="4">
    <source>
        <dbReference type="Proteomes" id="UP001172673"/>
    </source>
</evidence>
<sequence>MSGNTTSITTSAAVGVSGGYEGDSFALKALIAFFAGLTIYNSVELIVLIFATFHTYSGVYFWSLLVANLGLIPYALGFLFKLFEVLVGDAKWVSLVLLTIGWYAMVTGQSVVLWSRLHLLVVGETGGRILNYSRWMIIVDAVILHIPTSVVTFGSNGSLATDRFVGAYNIIEKFQMAGFFVQEVILSLIYIIEAVRILQTSFQAHTSRRLIHQLILVQVVILVMDIALLSLECASLFLLETILKGFIYSVKLKLEFVILGRLVTFVRGDEAHRPSQTPRSRSIALNQDGLRKSLGGHSEEVEDIQEFVDVNKLGYDPSHAIPEISARPHRKADPDDLEAIMRT</sequence>
<evidence type="ECO:0000313" key="3">
    <source>
        <dbReference type="EMBL" id="KAJ9605396.1"/>
    </source>
</evidence>
<feature type="transmembrane region" description="Helical" evidence="1">
    <location>
        <begin position="92"/>
        <end position="114"/>
    </location>
</feature>
<proteinExistence type="predicted"/>
<dbReference type="Proteomes" id="UP001172673">
    <property type="component" value="Unassembled WGS sequence"/>
</dbReference>
<organism evidence="3 4">
    <name type="scientific">Cladophialophora chaetospira</name>
    <dbReference type="NCBI Taxonomy" id="386627"/>
    <lineage>
        <taxon>Eukaryota</taxon>
        <taxon>Fungi</taxon>
        <taxon>Dikarya</taxon>
        <taxon>Ascomycota</taxon>
        <taxon>Pezizomycotina</taxon>
        <taxon>Eurotiomycetes</taxon>
        <taxon>Chaetothyriomycetidae</taxon>
        <taxon>Chaetothyriales</taxon>
        <taxon>Herpotrichiellaceae</taxon>
        <taxon>Cladophialophora</taxon>
    </lineage>
</organism>
<evidence type="ECO:0000259" key="2">
    <source>
        <dbReference type="Pfam" id="PF24802"/>
    </source>
</evidence>
<feature type="domain" description="DUF7703" evidence="2">
    <location>
        <begin position="30"/>
        <end position="267"/>
    </location>
</feature>
<comment type="caution">
    <text evidence="3">The sequence shown here is derived from an EMBL/GenBank/DDBJ whole genome shotgun (WGS) entry which is preliminary data.</text>
</comment>
<feature type="transmembrane region" description="Helical" evidence="1">
    <location>
        <begin position="29"/>
        <end position="52"/>
    </location>
</feature>